<gene>
    <name evidence="1" type="ORF">K444DRAFT_608133</name>
</gene>
<reference evidence="1 2" key="1">
    <citation type="submission" date="2016-04" db="EMBL/GenBank/DDBJ databases">
        <title>A degradative enzymes factory behind the ericoid mycorrhizal symbiosis.</title>
        <authorList>
            <consortium name="DOE Joint Genome Institute"/>
            <person name="Martino E."/>
            <person name="Morin E."/>
            <person name="Grelet G."/>
            <person name="Kuo A."/>
            <person name="Kohler A."/>
            <person name="Daghino S."/>
            <person name="Barry K."/>
            <person name="Choi C."/>
            <person name="Cichocki N."/>
            <person name="Clum A."/>
            <person name="Copeland A."/>
            <person name="Hainaut M."/>
            <person name="Haridas S."/>
            <person name="Labutti K."/>
            <person name="Lindquist E."/>
            <person name="Lipzen A."/>
            <person name="Khouja H.-R."/>
            <person name="Murat C."/>
            <person name="Ohm R."/>
            <person name="Olson A."/>
            <person name="Spatafora J."/>
            <person name="Veneault-Fourrey C."/>
            <person name="Henrissat B."/>
            <person name="Grigoriev I."/>
            <person name="Martin F."/>
            <person name="Perotto S."/>
        </authorList>
    </citation>
    <scope>NUCLEOTIDE SEQUENCE [LARGE SCALE GENOMIC DNA]</scope>
    <source>
        <strain evidence="1 2">E</strain>
    </source>
</reference>
<protein>
    <submittedName>
        <fullName evidence="1">Uncharacterized protein</fullName>
    </submittedName>
</protein>
<name>A0A2J6TRA4_9HELO</name>
<dbReference type="Proteomes" id="UP000235371">
    <property type="component" value="Unassembled WGS sequence"/>
</dbReference>
<dbReference type="GeneID" id="36587393"/>
<dbReference type="InParanoid" id="A0A2J6TRA4"/>
<dbReference type="RefSeq" id="XP_024742454.1">
    <property type="nucleotide sequence ID" value="XM_024879316.1"/>
</dbReference>
<sequence length="160" mass="18040">MAFTLNPFKSISKNRTASLIRPAVRRNVCTLPSTSHSALIRQFEYSTSSCGPRGETKGQVNSQLGPHSSIAGPFYFSPYGFMRHREKKPSYARCRTLSQDVGSGFLSHYCASRGPRGLGLARKMMQDKGLRARSWYREPNGSGGRIEPEYIFIKWDDIRN</sequence>
<proteinExistence type="predicted"/>
<evidence type="ECO:0000313" key="2">
    <source>
        <dbReference type="Proteomes" id="UP000235371"/>
    </source>
</evidence>
<dbReference type="AlphaFoldDB" id="A0A2J6TRA4"/>
<organism evidence="1 2">
    <name type="scientific">Hyaloscypha bicolor E</name>
    <dbReference type="NCBI Taxonomy" id="1095630"/>
    <lineage>
        <taxon>Eukaryota</taxon>
        <taxon>Fungi</taxon>
        <taxon>Dikarya</taxon>
        <taxon>Ascomycota</taxon>
        <taxon>Pezizomycotina</taxon>
        <taxon>Leotiomycetes</taxon>
        <taxon>Helotiales</taxon>
        <taxon>Hyaloscyphaceae</taxon>
        <taxon>Hyaloscypha</taxon>
        <taxon>Hyaloscypha bicolor</taxon>
    </lineage>
</organism>
<accession>A0A2J6TRA4</accession>
<dbReference type="EMBL" id="KZ613746">
    <property type="protein sequence ID" value="PMD65550.1"/>
    <property type="molecule type" value="Genomic_DNA"/>
</dbReference>
<evidence type="ECO:0000313" key="1">
    <source>
        <dbReference type="EMBL" id="PMD65550.1"/>
    </source>
</evidence>
<keyword evidence="2" id="KW-1185">Reference proteome</keyword>